<keyword evidence="2" id="KW-0413">Isomerase</keyword>
<dbReference type="Gene3D" id="3.40.50.1860">
    <property type="match status" value="2"/>
</dbReference>
<dbReference type="PANTHER" id="PTHR21198">
    <property type="entry name" value="GLUTAMATE RACEMASE"/>
    <property type="match status" value="1"/>
</dbReference>
<dbReference type="RefSeq" id="WP_073026435.1">
    <property type="nucleotide sequence ID" value="NZ_FQZS01000016.1"/>
</dbReference>
<accession>A0A1M6GK88</accession>
<evidence type="ECO:0000313" key="3">
    <source>
        <dbReference type="EMBL" id="SHJ10332.1"/>
    </source>
</evidence>
<dbReference type="Pfam" id="PF01177">
    <property type="entry name" value="Asp_Glu_race"/>
    <property type="match status" value="1"/>
</dbReference>
<dbReference type="Proteomes" id="UP000184442">
    <property type="component" value="Unassembled WGS sequence"/>
</dbReference>
<name>A0A1M6GK88_9FIRM</name>
<dbReference type="PROSITE" id="PS00924">
    <property type="entry name" value="ASP_GLU_RACEMASE_2"/>
    <property type="match status" value="1"/>
</dbReference>
<dbReference type="InterPro" id="IPR033134">
    <property type="entry name" value="Asp/Glu_racemase_AS_2"/>
</dbReference>
<evidence type="ECO:0000313" key="4">
    <source>
        <dbReference type="Proteomes" id="UP000184442"/>
    </source>
</evidence>
<dbReference type="EMBL" id="FQZS01000016">
    <property type="protein sequence ID" value="SHJ10332.1"/>
    <property type="molecule type" value="Genomic_DNA"/>
</dbReference>
<evidence type="ECO:0000256" key="1">
    <source>
        <dbReference type="ARBA" id="ARBA00007847"/>
    </source>
</evidence>
<reference evidence="3 4" key="1">
    <citation type="submission" date="2016-11" db="EMBL/GenBank/DDBJ databases">
        <authorList>
            <person name="Jaros S."/>
            <person name="Januszkiewicz K."/>
            <person name="Wedrychowicz H."/>
        </authorList>
    </citation>
    <scope>NUCLEOTIDE SEQUENCE [LARGE SCALE GENOMIC DNA]</scope>
    <source>
        <strain evidence="3 4">DSM 19022</strain>
    </source>
</reference>
<dbReference type="OrthoDB" id="9803739at2"/>
<dbReference type="SUPFAM" id="SSF53681">
    <property type="entry name" value="Aspartate/glutamate racemase"/>
    <property type="match status" value="2"/>
</dbReference>
<dbReference type="STRING" id="1122184.SAMN02745176_02396"/>
<proteinExistence type="inferred from homology"/>
<dbReference type="AlphaFoldDB" id="A0A1M6GK88"/>
<comment type="similarity">
    <text evidence="1">Belongs to the aspartate/glutamate racemases family.</text>
</comment>
<protein>
    <submittedName>
        <fullName evidence="3">Aspartate racemase</fullName>
    </submittedName>
</protein>
<organism evidence="3 4">
    <name type="scientific">Lutispora thermophila DSM 19022</name>
    <dbReference type="NCBI Taxonomy" id="1122184"/>
    <lineage>
        <taxon>Bacteria</taxon>
        <taxon>Bacillati</taxon>
        <taxon>Bacillota</taxon>
        <taxon>Clostridia</taxon>
        <taxon>Lutisporales</taxon>
        <taxon>Lutisporaceae</taxon>
        <taxon>Lutispora</taxon>
    </lineage>
</organism>
<dbReference type="GO" id="GO:0047661">
    <property type="term" value="F:amino-acid racemase activity"/>
    <property type="evidence" value="ECO:0007669"/>
    <property type="project" value="InterPro"/>
</dbReference>
<evidence type="ECO:0000256" key="2">
    <source>
        <dbReference type="ARBA" id="ARBA00023235"/>
    </source>
</evidence>
<keyword evidence="4" id="KW-1185">Reference proteome</keyword>
<dbReference type="PANTHER" id="PTHR21198:SF7">
    <property type="entry name" value="ASPARTATE-GLUTAMATE RACEMASE FAMILY"/>
    <property type="match status" value="1"/>
</dbReference>
<dbReference type="InterPro" id="IPR015942">
    <property type="entry name" value="Asp/Glu/hydantoin_racemase"/>
</dbReference>
<gene>
    <name evidence="3" type="ORF">SAMN02745176_02396</name>
</gene>
<sequence length="234" mass="26483">MILGIMGGMGPAATCDIYNKIIQLTPATCDQEHLHIIIDSNSKIPDRTRYICGDGEDPRVEMVRSAIKLEMMGADYIIIPCNTAHNFYDDIVKYTKAKVLHMIRETASFLKKTKPEEKDYLLLATAGTCKSGIYKKVFREFDLNIIEPDEDDISVVMNWIYSVKSGQFNVTSEEFQNYVSKYMQNKEIPIILGCTELPLLADNIGIRSKCIDPVSILAKRCVEIYQEHVGESNI</sequence>
<dbReference type="InterPro" id="IPR004380">
    <property type="entry name" value="Asp_race"/>
</dbReference>
<dbReference type="NCBIfam" id="TIGR00035">
    <property type="entry name" value="asp_race"/>
    <property type="match status" value="1"/>
</dbReference>
<dbReference type="InterPro" id="IPR001920">
    <property type="entry name" value="Asp/Glu_race"/>
</dbReference>